<dbReference type="GO" id="GO:0004803">
    <property type="term" value="F:transposase activity"/>
    <property type="evidence" value="ECO:0007669"/>
    <property type="project" value="InterPro"/>
</dbReference>
<dbReference type="Pfam" id="PF00872">
    <property type="entry name" value="Transposase_mut"/>
    <property type="match status" value="1"/>
</dbReference>
<dbReference type="Proteomes" id="UP000002663">
    <property type="component" value="Chromosome"/>
</dbReference>
<evidence type="ECO:0000256" key="3">
    <source>
        <dbReference type="ARBA" id="ARBA00022578"/>
    </source>
</evidence>
<dbReference type="KEGG" id="thl:TEH_01860"/>
<evidence type="ECO:0000313" key="6">
    <source>
        <dbReference type="EMBL" id="BAK93513.1"/>
    </source>
</evidence>
<comment type="similarity">
    <text evidence="2">Belongs to the transposase mutator family.</text>
</comment>
<evidence type="ECO:0000256" key="1">
    <source>
        <dbReference type="ARBA" id="ARBA00002190"/>
    </source>
</evidence>
<comment type="function">
    <text evidence="1">Required for the transposition of the insertion element.</text>
</comment>
<dbReference type="GO" id="GO:0003677">
    <property type="term" value="F:DNA binding"/>
    <property type="evidence" value="ECO:0007669"/>
    <property type="project" value="UniProtKB-KW"/>
</dbReference>
<reference evidence="6 7" key="1">
    <citation type="submission" date="2011-01" db="EMBL/GenBank/DDBJ databases">
        <title>Whole genome sequence of Tetragenococcus halophilus NBRC 12172.</title>
        <authorList>
            <person name="Nakazawa H."/>
            <person name="Omata S."/>
            <person name="Koga C."/>
            <person name="Watanabe Y."/>
            <person name="Katano Y."/>
            <person name="Ito N."/>
            <person name="Tsukatani N."/>
            <person name="Ankai A."/>
            <person name="Oguchi A."/>
            <person name="Fukui S."/>
            <person name="Yashiro I."/>
            <person name="Kamata S."/>
            <person name="Hashimoto Y."/>
            <person name="Yamazaki J."/>
            <person name="Taguchi H."/>
            <person name="Tanaka A."/>
            <person name="Koyama T."/>
            <person name="Ichige A."/>
            <person name="Hanya Y."/>
            <person name="Tanikawa S."/>
            <person name="Yamazaki S."/>
            <person name="Fujita N."/>
        </authorList>
    </citation>
    <scope>NUCLEOTIDE SEQUENCE [LARGE SCALE GENOMIC DNA]</scope>
    <source>
        <strain evidence="7">DSM 20338 / JCM 20259 / NCIMB 9735 / NBRC 12172</strain>
    </source>
</reference>
<accession>A0AAN1VPY9</accession>
<keyword evidence="3" id="KW-0815">Transposition</keyword>
<dbReference type="GO" id="GO:0006313">
    <property type="term" value="P:DNA transposition"/>
    <property type="evidence" value="ECO:0007669"/>
    <property type="project" value="InterPro"/>
</dbReference>
<sequence length="60" mass="6915">MTMAEIAQLIEKMYGHHYTPQTISSLTKALTGEVQAFKERALHQEYVAVFMDANYLPLKR</sequence>
<evidence type="ECO:0000256" key="5">
    <source>
        <dbReference type="ARBA" id="ARBA00023172"/>
    </source>
</evidence>
<proteinExistence type="inferred from homology"/>
<gene>
    <name evidence="6" type="ordered locus">TEH_01860</name>
</gene>
<keyword evidence="5" id="KW-0233">DNA recombination</keyword>
<keyword evidence="4" id="KW-0238">DNA-binding</keyword>
<evidence type="ECO:0000256" key="4">
    <source>
        <dbReference type="ARBA" id="ARBA00023125"/>
    </source>
</evidence>
<dbReference type="InterPro" id="IPR001207">
    <property type="entry name" value="Transposase_mutator"/>
</dbReference>
<name>A0AAN1VPY9_TETHN</name>
<evidence type="ECO:0000313" key="7">
    <source>
        <dbReference type="Proteomes" id="UP000002663"/>
    </source>
</evidence>
<organism evidence="6 7">
    <name type="scientific">Tetragenococcus halophilus (strain DSM 20338 / JCM 20259 / NCIMB 9735 / NBRC 12172)</name>
    <name type="common">Pediococcus halophilus</name>
    <dbReference type="NCBI Taxonomy" id="945021"/>
    <lineage>
        <taxon>Bacteria</taxon>
        <taxon>Bacillati</taxon>
        <taxon>Bacillota</taxon>
        <taxon>Bacilli</taxon>
        <taxon>Lactobacillales</taxon>
        <taxon>Enterococcaceae</taxon>
        <taxon>Tetragenococcus</taxon>
    </lineage>
</organism>
<evidence type="ECO:0000256" key="2">
    <source>
        <dbReference type="ARBA" id="ARBA00010961"/>
    </source>
</evidence>
<dbReference type="EMBL" id="AP012046">
    <property type="protein sequence ID" value="BAK93513.1"/>
    <property type="molecule type" value="Genomic_DNA"/>
</dbReference>
<protein>
    <submittedName>
        <fullName evidence="6">Transposase</fullName>
    </submittedName>
</protein>
<dbReference type="AlphaFoldDB" id="A0AAN1VPY9"/>